<gene>
    <name evidence="1" type="ORF">XB16_1120</name>
</gene>
<sequence>MVEIGILSKDKEFAQTSTIFTLFLALIEVQSIFEITSEIFYSLGDSVCDVRICSSKRIFLK</sequence>
<dbReference type="AlphaFoldDB" id="A0A2P1QRA9"/>
<evidence type="ECO:0000313" key="1">
    <source>
        <dbReference type="EMBL" id="AVQ11452.1"/>
    </source>
</evidence>
<proteinExistence type="predicted"/>
<protein>
    <submittedName>
        <fullName evidence="1">Uncharacterized protein</fullName>
    </submittedName>
</protein>
<dbReference type="EMBL" id="CP027843">
    <property type="protein sequence ID" value="AVQ11452.1"/>
    <property type="molecule type" value="Genomic_DNA"/>
</dbReference>
<organism evidence="1 2">
    <name type="scientific">Leptospira santarosai</name>
    <dbReference type="NCBI Taxonomy" id="28183"/>
    <lineage>
        <taxon>Bacteria</taxon>
        <taxon>Pseudomonadati</taxon>
        <taxon>Spirochaetota</taxon>
        <taxon>Spirochaetia</taxon>
        <taxon>Leptospirales</taxon>
        <taxon>Leptospiraceae</taxon>
        <taxon>Leptospira</taxon>
    </lineage>
</organism>
<accession>A0A2P1QRA9</accession>
<evidence type="ECO:0000313" key="2">
    <source>
        <dbReference type="Proteomes" id="UP000033961"/>
    </source>
</evidence>
<dbReference type="Proteomes" id="UP000033961">
    <property type="component" value="Chromosome I"/>
</dbReference>
<reference evidence="1 2" key="1">
    <citation type="journal article" date="2015" name="Genome Announc.">
        <title>Draft Genome Sequences of Leptospira santarosai Strains U160, U164, and U233, Isolated from Asymptomatic Cattle.</title>
        <authorList>
            <person name="Kremer F.S."/>
            <person name="Eslabao M.R."/>
            <person name="Provisor M."/>
            <person name="Woloski R.D."/>
            <person name="Ramires O.V."/>
            <person name="Moreno L.Z."/>
            <person name="Moreno A.M."/>
            <person name="Hamond C."/>
            <person name="Lilenbaum W."/>
            <person name="Dellagostin O.A."/>
        </authorList>
    </citation>
    <scope>NUCLEOTIDE SEQUENCE [LARGE SCALE GENOMIC DNA]</scope>
    <source>
        <strain evidence="1 2">U160</strain>
    </source>
</reference>
<name>A0A2P1QRA9_9LEPT</name>